<evidence type="ECO:0000313" key="1">
    <source>
        <dbReference type="EMBL" id="KIM66466.1"/>
    </source>
</evidence>
<sequence length="119" mass="13453">DNAKNNDAMIRELETLTLDFAGFASHTRCFLHIVNLIAKSLLRQFDAKKATVHGDSEMATLADELANEEAMVDEIEDDNDLEVDNEDGWIDEMEDLTENERIELEESMRPVKLALAKVS</sequence>
<evidence type="ECO:0000313" key="2">
    <source>
        <dbReference type="Proteomes" id="UP000053989"/>
    </source>
</evidence>
<dbReference type="OrthoDB" id="2748837at2759"/>
<name>A0A0C3EEY5_9AGAM</name>
<dbReference type="HOGENOM" id="CLU_096306_2_0_1"/>
<dbReference type="InParanoid" id="A0A0C3EEY5"/>
<protein>
    <recommendedName>
        <fullName evidence="3">HAT C-terminal dimerisation domain-containing protein</fullName>
    </recommendedName>
</protein>
<dbReference type="EMBL" id="KN822017">
    <property type="protein sequence ID" value="KIM66466.1"/>
    <property type="molecule type" value="Genomic_DNA"/>
</dbReference>
<proteinExistence type="predicted"/>
<reference evidence="1 2" key="1">
    <citation type="submission" date="2014-04" db="EMBL/GenBank/DDBJ databases">
        <authorList>
            <consortium name="DOE Joint Genome Institute"/>
            <person name="Kuo A."/>
            <person name="Kohler A."/>
            <person name="Nagy L.G."/>
            <person name="Floudas D."/>
            <person name="Copeland A."/>
            <person name="Barry K.W."/>
            <person name="Cichocki N."/>
            <person name="Veneault-Fourrey C."/>
            <person name="LaButti K."/>
            <person name="Lindquist E.A."/>
            <person name="Lipzen A."/>
            <person name="Lundell T."/>
            <person name="Morin E."/>
            <person name="Murat C."/>
            <person name="Sun H."/>
            <person name="Tunlid A."/>
            <person name="Henrissat B."/>
            <person name="Grigoriev I.V."/>
            <person name="Hibbett D.S."/>
            <person name="Martin F."/>
            <person name="Nordberg H.P."/>
            <person name="Cantor M.N."/>
            <person name="Hua S.X."/>
        </authorList>
    </citation>
    <scope>NUCLEOTIDE SEQUENCE [LARGE SCALE GENOMIC DNA]</scope>
    <source>
        <strain evidence="1 2">Foug A</strain>
    </source>
</reference>
<accession>A0A0C3EEY5</accession>
<dbReference type="AlphaFoldDB" id="A0A0C3EEY5"/>
<evidence type="ECO:0008006" key="3">
    <source>
        <dbReference type="Google" id="ProtNLM"/>
    </source>
</evidence>
<gene>
    <name evidence="1" type="ORF">SCLCIDRAFT_110556</name>
</gene>
<organism evidence="1 2">
    <name type="scientific">Scleroderma citrinum Foug A</name>
    <dbReference type="NCBI Taxonomy" id="1036808"/>
    <lineage>
        <taxon>Eukaryota</taxon>
        <taxon>Fungi</taxon>
        <taxon>Dikarya</taxon>
        <taxon>Basidiomycota</taxon>
        <taxon>Agaricomycotina</taxon>
        <taxon>Agaricomycetes</taxon>
        <taxon>Agaricomycetidae</taxon>
        <taxon>Boletales</taxon>
        <taxon>Sclerodermatineae</taxon>
        <taxon>Sclerodermataceae</taxon>
        <taxon>Scleroderma</taxon>
    </lineage>
</organism>
<keyword evidence="2" id="KW-1185">Reference proteome</keyword>
<feature type="non-terminal residue" evidence="1">
    <location>
        <position position="1"/>
    </location>
</feature>
<reference evidence="2" key="2">
    <citation type="submission" date="2015-01" db="EMBL/GenBank/DDBJ databases">
        <title>Evolutionary Origins and Diversification of the Mycorrhizal Mutualists.</title>
        <authorList>
            <consortium name="DOE Joint Genome Institute"/>
            <consortium name="Mycorrhizal Genomics Consortium"/>
            <person name="Kohler A."/>
            <person name="Kuo A."/>
            <person name="Nagy L.G."/>
            <person name="Floudas D."/>
            <person name="Copeland A."/>
            <person name="Barry K.W."/>
            <person name="Cichocki N."/>
            <person name="Veneault-Fourrey C."/>
            <person name="LaButti K."/>
            <person name="Lindquist E.A."/>
            <person name="Lipzen A."/>
            <person name="Lundell T."/>
            <person name="Morin E."/>
            <person name="Murat C."/>
            <person name="Riley R."/>
            <person name="Ohm R."/>
            <person name="Sun H."/>
            <person name="Tunlid A."/>
            <person name="Henrissat B."/>
            <person name="Grigoriev I.V."/>
            <person name="Hibbett D.S."/>
            <person name="Martin F."/>
        </authorList>
    </citation>
    <scope>NUCLEOTIDE SEQUENCE [LARGE SCALE GENOMIC DNA]</scope>
    <source>
        <strain evidence="2">Foug A</strain>
    </source>
</reference>
<dbReference type="Proteomes" id="UP000053989">
    <property type="component" value="Unassembled WGS sequence"/>
</dbReference>